<feature type="compositionally biased region" description="Basic residues" evidence="16">
    <location>
        <begin position="1255"/>
        <end position="1265"/>
    </location>
</feature>
<comment type="function">
    <text evidence="12">Molecular chaperone; assists the folding of proteins upon ATP hydrolysis. Known to play a role, in vitro, in the folding of actin and tubulin.</text>
</comment>
<dbReference type="InterPro" id="IPR018000">
    <property type="entry name" value="Neurotransmitter_ion_chnl_CS"/>
</dbReference>
<evidence type="ECO:0000256" key="16">
    <source>
        <dbReference type="SAM" id="MobiDB-lite"/>
    </source>
</evidence>
<keyword evidence="20" id="KW-1185">Reference proteome</keyword>
<dbReference type="PANTHER" id="PTHR11353">
    <property type="entry name" value="CHAPERONIN"/>
    <property type="match status" value="1"/>
</dbReference>
<dbReference type="Gene3D" id="1.10.560.10">
    <property type="entry name" value="GroEL-like equatorial domain"/>
    <property type="match status" value="1"/>
</dbReference>
<dbReference type="Gene3D" id="3.50.7.10">
    <property type="entry name" value="GroEL"/>
    <property type="match status" value="1"/>
</dbReference>
<comment type="subcellular location">
    <subcellularLocation>
        <location evidence="2">Cytoplasm</location>
    </subcellularLocation>
    <subcellularLocation>
        <location evidence="1">Membrane</location>
    </subcellularLocation>
</comment>
<evidence type="ECO:0000256" key="10">
    <source>
        <dbReference type="ARBA" id="ARBA00023136"/>
    </source>
</evidence>
<dbReference type="Pfam" id="PF02931">
    <property type="entry name" value="Neur_chan_LBD"/>
    <property type="match status" value="1"/>
</dbReference>
<evidence type="ECO:0000256" key="17">
    <source>
        <dbReference type="SAM" id="Phobius"/>
    </source>
</evidence>
<dbReference type="InterPro" id="IPR054827">
    <property type="entry name" value="thermosome_alpha"/>
</dbReference>
<dbReference type="GO" id="GO:0005832">
    <property type="term" value="C:chaperonin-containing T-complex"/>
    <property type="evidence" value="ECO:0007669"/>
    <property type="project" value="UniProtKB-ARBA"/>
</dbReference>
<dbReference type="CDD" id="cd18989">
    <property type="entry name" value="LGIC_ECD_cation"/>
    <property type="match status" value="1"/>
</dbReference>
<dbReference type="FunFam" id="2.70.170.10:FF:000028">
    <property type="entry name" value="AcetylCholine Receptor"/>
    <property type="match status" value="1"/>
</dbReference>
<dbReference type="InterPro" id="IPR006202">
    <property type="entry name" value="Neur_chan_lig-bd"/>
</dbReference>
<evidence type="ECO:0000256" key="14">
    <source>
        <dbReference type="ARBA" id="ARBA00049360"/>
    </source>
</evidence>
<evidence type="ECO:0000313" key="20">
    <source>
        <dbReference type="Proteomes" id="UP000678499"/>
    </source>
</evidence>
<dbReference type="SUPFAM" id="SSF63712">
    <property type="entry name" value="Nicotinic receptor ligand binding domain-like"/>
    <property type="match status" value="1"/>
</dbReference>
<sequence>MVTQEFCGEIGLTSQARQPQIILLKEGTENHQGKPQLISNINACEAIVDAIRTTLGPRGMDKLIVSGQGKTVISNDGATIMKQLDVVHPAAQTMVDIAKSQDAEVGDGTTTVVLLAGELLKSSKPFIEEGVHPQVIIRAYRRATQLAVEKIKELAVKIQHDDKIKERELLVKCAATALNSKLVAGQKAFFAEMVVDAVSHLDELLPLNMIGVKKVQGGALEDSMLIPGVAFKKTFSYAGFEMQPKSYKSPKIALLNIELELRAEKDNAEIRVDNVSEYQKIVNAEWEILYEKLERIHKSGAKVVLSRLPIGDVATQYFADRDMFCAGRVPEDDLKRTMKACGGAILSTVYDLNDANLGTCDEFIEKQVGGERYNLFHGCPGAKTCTIILRGGAEQFIEETERSLHDAIMIVRRAIKNDSIVAGGGAIEMEISKYLRDHSRTILGKEQMLISAFARALEIIPRQLCDNAGFDSTDILNKLRQRHAKGNSWYGVDMFSEDVADNFEACVWEPAIVKINAITAASEATCLILSVDETIKNPKSNIDKNALPGLLNKMFVIHRGLNSVPITLAPRKAIRQAISCNRYFGTCVCLESRKTIKHHGDGKKGYKKQILEKKPQPTSLSALFTPVPVTVSPDDINVGAELTDRLKKQDLMRILTTFSQREPVRTLSREQGLDGSLFHQAYVSFRRFCLDSETLPADLHIIFSDILQGAGHCDDIYPYFIRHARRVFPHLECMDDLKKISDLRSPANWYPEARSIGRKIIFHAGPTNSGKTFHALERFMQAKSGVYCGPLKLLAVEGFRKANERKMRNFLGTDEVAVIDEIQMIRDRQRGWAWTRALLGINAEEVHVCGEATAIDLVRDICATAGEEVEVRKYKRLTELVIEKEALRNIDRVQPGDAIVCFSKNDIYAVSRQIERLGREVGVIYGGLPPGTKLAQAAKFNDPNDPCKILVATDAIGMGLNLSIRRVIFYSLVKPTLNENGEKEMDVISVSQALQIAGRAGRFGTQFEKGHVTSFKSEDLSTLHELLASPPEEIVQAGLHPTAEQIELYAYHLPHASLSNLMDIFVSLSTVDDSLYFICNIEDFKFLADMIQHVPLPLRARYVFCCAPINKKMAFVCTMFLKLARQYSRNEAVTLDWLCHHIGWPLQTPKTIIDLVHMESVFDVLDLYLWLSYRFQDLFPDVELVRDMQKELDLVIQAGVLSLTKLLKNSETKVSSRTGMLSAMDESLSIRPKFRIESDDDLDESNITRAGQGHQGKKKLSHQRGSRSAAGNDQEKVFGGGKLTEKLIQEGLLTKEMLEEMQQEWRESQKRENPKDLKAAILNGYDAGARPGDPSSPIKVEVALSPNTIRIEEWHSAVHTDAFLLLTWQDERLVWDSDQYSGVSSLRLHPSSVWIPDVVLQNEIPTFSTAIQAMEKLVLVYKNGTVLWVPSVSLKAACGLDVRHFPRDIQRCKLMFGSWTYDNSEIELVLPEEAIRRNFAFESPSPWYLKASYAEKKENVYPGIEGVYPSINFIFYLHRHVGSYCITLYTPILVQFVGGLIMLEVAVLPLKVLLGKYLLSQEAESAKETNRALPRFAKAIDGEDDAFLLASEMNQKNNEDWVKLGCVLSFLIGVVYFMGLGLLTWIFMWVV</sequence>
<evidence type="ECO:0000313" key="19">
    <source>
        <dbReference type="EMBL" id="CAD7272911.1"/>
    </source>
</evidence>
<dbReference type="Pfam" id="PF00118">
    <property type="entry name" value="Cpn60_TCP1"/>
    <property type="match status" value="1"/>
</dbReference>
<dbReference type="InterPro" id="IPR027410">
    <property type="entry name" value="TCP-1-like_intermed_sf"/>
</dbReference>
<dbReference type="PROSITE" id="PS00236">
    <property type="entry name" value="NEUROTR_ION_CHANNEL"/>
    <property type="match status" value="1"/>
</dbReference>
<dbReference type="InterPro" id="IPR036734">
    <property type="entry name" value="Neur_chan_lig-bd_sf"/>
</dbReference>
<dbReference type="SUPFAM" id="SSF52029">
    <property type="entry name" value="GroEL apical domain-like"/>
    <property type="match status" value="1"/>
</dbReference>
<evidence type="ECO:0000256" key="9">
    <source>
        <dbReference type="ARBA" id="ARBA00022840"/>
    </source>
</evidence>
<evidence type="ECO:0000256" key="8">
    <source>
        <dbReference type="ARBA" id="ARBA00022741"/>
    </source>
</evidence>
<dbReference type="Gene3D" id="3.30.260.10">
    <property type="entry name" value="TCP-1-like chaperonin intermediate domain"/>
    <property type="match status" value="1"/>
</dbReference>
<dbReference type="CDD" id="cd18805">
    <property type="entry name" value="SF2_C_suv3"/>
    <property type="match status" value="1"/>
</dbReference>
<dbReference type="InterPro" id="IPR012720">
    <property type="entry name" value="Chap_CCT_eta"/>
</dbReference>
<evidence type="ECO:0000256" key="13">
    <source>
        <dbReference type="ARBA" id="ARBA00032221"/>
    </source>
</evidence>
<dbReference type="Pfam" id="PF12513">
    <property type="entry name" value="SUV3_C"/>
    <property type="match status" value="1"/>
</dbReference>
<dbReference type="EMBL" id="CAJPEX010000074">
    <property type="protein sequence ID" value="CAG0913063.1"/>
    <property type="molecule type" value="Genomic_DNA"/>
</dbReference>
<dbReference type="SUPFAM" id="SSF54849">
    <property type="entry name" value="GroEL-intermediate domain like"/>
    <property type="match status" value="1"/>
</dbReference>
<dbReference type="InterPro" id="IPR041453">
    <property type="entry name" value="Suv3_N"/>
</dbReference>
<dbReference type="InterPro" id="IPR027413">
    <property type="entry name" value="GROEL-like_equatorial_sf"/>
</dbReference>
<comment type="similarity">
    <text evidence="4">Belongs to the helicase family.</text>
</comment>
<dbReference type="Gene3D" id="3.40.50.300">
    <property type="entry name" value="P-loop containing nucleotide triphosphate hydrolases"/>
    <property type="match status" value="3"/>
</dbReference>
<dbReference type="GO" id="GO:0051082">
    <property type="term" value="F:unfolded protein binding"/>
    <property type="evidence" value="ECO:0007669"/>
    <property type="project" value="InterPro"/>
</dbReference>
<dbReference type="SUPFAM" id="SSF52540">
    <property type="entry name" value="P-loop containing nucleoside triphosphate hydrolases"/>
    <property type="match status" value="2"/>
</dbReference>
<dbReference type="Gene3D" id="2.70.170.10">
    <property type="entry name" value="Neurotransmitter-gated ion-channel ligand-binding domain"/>
    <property type="match status" value="1"/>
</dbReference>
<dbReference type="InterPro" id="IPR053374">
    <property type="entry name" value="TCP-1_chaperonin"/>
</dbReference>
<dbReference type="Pfam" id="PF22527">
    <property type="entry name" value="DEXQc_Suv3"/>
    <property type="match status" value="2"/>
</dbReference>
<dbReference type="GO" id="GO:0140662">
    <property type="term" value="F:ATP-dependent protein folding chaperone"/>
    <property type="evidence" value="ECO:0007669"/>
    <property type="project" value="InterPro"/>
</dbReference>
<dbReference type="SMART" id="SM00490">
    <property type="entry name" value="HELICc"/>
    <property type="match status" value="1"/>
</dbReference>
<dbReference type="InterPro" id="IPR002423">
    <property type="entry name" value="Cpn60/GroEL/TCP-1"/>
</dbReference>
<dbReference type="FunFam" id="3.50.7.10:FF:000006">
    <property type="entry name" value="T-complex protein 1 subunit eta"/>
    <property type="match status" value="1"/>
</dbReference>
<dbReference type="FunFam" id="3.40.50.300:FF:000446">
    <property type="entry name" value="ATP-dependent RNA helicase SUPV3L1, mitochondrial"/>
    <property type="match status" value="1"/>
</dbReference>
<dbReference type="GO" id="GO:0005524">
    <property type="term" value="F:ATP binding"/>
    <property type="evidence" value="ECO:0007669"/>
    <property type="project" value="UniProtKB-KW"/>
</dbReference>
<comment type="similarity">
    <text evidence="3 15">Belongs to the TCP-1 chaperonin family.</text>
</comment>
<keyword evidence="10 17" id="KW-0472">Membrane</keyword>
<dbReference type="Proteomes" id="UP000678499">
    <property type="component" value="Unassembled WGS sequence"/>
</dbReference>
<evidence type="ECO:0000256" key="2">
    <source>
        <dbReference type="ARBA" id="ARBA00004496"/>
    </source>
</evidence>
<dbReference type="FunFam" id="3.30.260.10:FF:000022">
    <property type="entry name" value="T-complex protein 1 subunit eta"/>
    <property type="match status" value="1"/>
</dbReference>
<dbReference type="InterPro" id="IPR041082">
    <property type="entry name" value="Suv3_C_1"/>
</dbReference>
<dbReference type="NCBIfam" id="NF041082">
    <property type="entry name" value="thermosome_alpha"/>
    <property type="match status" value="1"/>
</dbReference>
<evidence type="ECO:0000256" key="11">
    <source>
        <dbReference type="ARBA" id="ARBA00023186"/>
    </source>
</evidence>
<feature type="domain" description="Helicase C-terminal" evidence="18">
    <location>
        <begin position="876"/>
        <end position="1050"/>
    </location>
</feature>
<dbReference type="PROSITE" id="PS00751">
    <property type="entry name" value="TCP1_2"/>
    <property type="match status" value="1"/>
</dbReference>
<feature type="transmembrane region" description="Helical" evidence="17">
    <location>
        <begin position="1528"/>
        <end position="1550"/>
    </location>
</feature>
<dbReference type="Pfam" id="PF18114">
    <property type="entry name" value="Suv3_N"/>
    <property type="match status" value="1"/>
</dbReference>
<dbReference type="PROSITE" id="PS51194">
    <property type="entry name" value="HELICASE_CTER"/>
    <property type="match status" value="1"/>
</dbReference>
<dbReference type="EMBL" id="OA882111">
    <property type="protein sequence ID" value="CAD7272911.1"/>
    <property type="molecule type" value="Genomic_DNA"/>
</dbReference>
<dbReference type="InterPro" id="IPR001650">
    <property type="entry name" value="Helicase_C-like"/>
</dbReference>
<name>A0A7R9BD19_9CRUS</name>
<keyword evidence="17" id="KW-0812">Transmembrane</keyword>
<evidence type="ECO:0000256" key="4">
    <source>
        <dbReference type="ARBA" id="ARBA00008708"/>
    </source>
</evidence>
<dbReference type="PROSITE" id="PS00995">
    <property type="entry name" value="TCP1_3"/>
    <property type="match status" value="1"/>
</dbReference>
<keyword evidence="11 15" id="KW-0143">Chaperone</keyword>
<evidence type="ECO:0000256" key="5">
    <source>
        <dbReference type="ARBA" id="ARBA00011531"/>
    </source>
</evidence>
<feature type="region of interest" description="Disordered" evidence="16">
    <location>
        <begin position="1241"/>
        <end position="1277"/>
    </location>
</feature>
<evidence type="ECO:0000256" key="7">
    <source>
        <dbReference type="ARBA" id="ARBA00022490"/>
    </source>
</evidence>
<dbReference type="NCBIfam" id="NF041083">
    <property type="entry name" value="thermosome_beta"/>
    <property type="match status" value="1"/>
</dbReference>
<comment type="catalytic activity">
    <reaction evidence="14">
        <text>ATP + H2O = ADP + phosphate + H(+)</text>
        <dbReference type="Rhea" id="RHEA:13065"/>
        <dbReference type="ChEBI" id="CHEBI:15377"/>
        <dbReference type="ChEBI" id="CHEBI:15378"/>
        <dbReference type="ChEBI" id="CHEBI:30616"/>
        <dbReference type="ChEBI" id="CHEBI:43474"/>
        <dbReference type="ChEBI" id="CHEBI:456216"/>
    </reaction>
</comment>
<evidence type="ECO:0000256" key="12">
    <source>
        <dbReference type="ARBA" id="ARBA00024677"/>
    </source>
</evidence>
<proteinExistence type="inferred from homology"/>
<dbReference type="Pfam" id="PF18147">
    <property type="entry name" value="Suv3_C_1"/>
    <property type="match status" value="1"/>
</dbReference>
<dbReference type="Gene3D" id="1.10.1740.140">
    <property type="match status" value="1"/>
</dbReference>
<dbReference type="InterPro" id="IPR055206">
    <property type="entry name" value="DEXQc_SUV3"/>
</dbReference>
<dbReference type="FunFam" id="1.20.58.1080:FF:000001">
    <property type="entry name" value="ATP-dependent RNA helicase SUPV3L1, mitochondrial"/>
    <property type="match status" value="1"/>
</dbReference>
<dbReference type="OrthoDB" id="1935484at2759"/>
<dbReference type="InterPro" id="IPR027417">
    <property type="entry name" value="P-loop_NTPase"/>
</dbReference>
<evidence type="ECO:0000256" key="15">
    <source>
        <dbReference type="RuleBase" id="RU004187"/>
    </source>
</evidence>
<gene>
    <name evidence="19" type="ORF">NMOB1V02_LOCUS822</name>
</gene>
<dbReference type="Gene3D" id="1.20.58.1080">
    <property type="match status" value="1"/>
</dbReference>
<keyword evidence="7" id="KW-0963">Cytoplasm</keyword>
<dbReference type="PRINTS" id="PR00304">
    <property type="entry name" value="TCOMPLEXTCP1"/>
</dbReference>
<dbReference type="InterPro" id="IPR022192">
    <property type="entry name" value="SUV3_C"/>
</dbReference>
<organism evidence="19">
    <name type="scientific">Notodromas monacha</name>
    <dbReference type="NCBI Taxonomy" id="399045"/>
    <lineage>
        <taxon>Eukaryota</taxon>
        <taxon>Metazoa</taxon>
        <taxon>Ecdysozoa</taxon>
        <taxon>Arthropoda</taxon>
        <taxon>Crustacea</taxon>
        <taxon>Oligostraca</taxon>
        <taxon>Ostracoda</taxon>
        <taxon>Podocopa</taxon>
        <taxon>Podocopida</taxon>
        <taxon>Cypridocopina</taxon>
        <taxon>Cypridoidea</taxon>
        <taxon>Cyprididae</taxon>
        <taxon>Notodromas</taxon>
    </lineage>
</organism>
<evidence type="ECO:0000256" key="1">
    <source>
        <dbReference type="ARBA" id="ARBA00004370"/>
    </source>
</evidence>
<dbReference type="FunFam" id="1.10.560.10:FF:000017">
    <property type="entry name" value="T-complex protein 1 subunit eta"/>
    <property type="match status" value="1"/>
</dbReference>
<reference evidence="19" key="1">
    <citation type="submission" date="2020-11" db="EMBL/GenBank/DDBJ databases">
        <authorList>
            <person name="Tran Van P."/>
        </authorList>
    </citation>
    <scope>NUCLEOTIDE SEQUENCE</scope>
</reference>
<protein>
    <recommendedName>
        <fullName evidence="6">T-complex protein 1 subunit eta</fullName>
    </recommendedName>
    <alternativeName>
        <fullName evidence="13">CCT-eta</fullName>
    </alternativeName>
</protein>
<comment type="subunit">
    <text evidence="5">Heterooligomeric complex of about 850 to 900 kDa that forms two stacked rings, 12 to 16 nm in diameter.</text>
</comment>
<dbReference type="InterPro" id="IPR017998">
    <property type="entry name" value="Chaperone_TCP-1"/>
</dbReference>
<dbReference type="InterPro" id="IPR027409">
    <property type="entry name" value="GroEL-like_apical_dom_sf"/>
</dbReference>
<dbReference type="CDD" id="cd03340">
    <property type="entry name" value="TCP1_eta"/>
    <property type="match status" value="1"/>
</dbReference>
<dbReference type="GO" id="GO:0016887">
    <property type="term" value="F:ATP hydrolysis activity"/>
    <property type="evidence" value="ECO:0007669"/>
    <property type="project" value="InterPro"/>
</dbReference>
<evidence type="ECO:0000256" key="3">
    <source>
        <dbReference type="ARBA" id="ARBA00008020"/>
    </source>
</evidence>
<dbReference type="Pfam" id="PF00271">
    <property type="entry name" value="Helicase_C"/>
    <property type="match status" value="1"/>
</dbReference>
<dbReference type="FunFam" id="1.10.560.10:FF:000045">
    <property type="entry name" value="T-complex protein 1 subunit eta"/>
    <property type="match status" value="1"/>
</dbReference>
<dbReference type="NCBIfam" id="TIGR02345">
    <property type="entry name" value="chap_CCT_eta"/>
    <property type="match status" value="1"/>
</dbReference>
<accession>A0A7R9BD19</accession>
<keyword evidence="8 15" id="KW-0547">Nucleotide-binding</keyword>
<dbReference type="GO" id="GO:0016020">
    <property type="term" value="C:membrane"/>
    <property type="evidence" value="ECO:0007669"/>
    <property type="project" value="UniProtKB-SubCell"/>
</dbReference>
<keyword evidence="17" id="KW-1133">Transmembrane helix</keyword>
<keyword evidence="9 15" id="KW-0067">ATP-binding</keyword>
<dbReference type="SUPFAM" id="SSF48592">
    <property type="entry name" value="GroEL equatorial domain-like"/>
    <property type="match status" value="1"/>
</dbReference>
<evidence type="ECO:0000259" key="18">
    <source>
        <dbReference type="PROSITE" id="PS51194"/>
    </source>
</evidence>
<dbReference type="PROSITE" id="PS00750">
    <property type="entry name" value="TCP1_1"/>
    <property type="match status" value="1"/>
</dbReference>
<feature type="transmembrane region" description="Helical" evidence="17">
    <location>
        <begin position="1601"/>
        <end position="1628"/>
    </location>
</feature>
<dbReference type="InterPro" id="IPR002194">
    <property type="entry name" value="Chaperonin_TCP-1_CS"/>
</dbReference>
<dbReference type="GO" id="GO:0005230">
    <property type="term" value="F:extracellular ligand-gated monoatomic ion channel activity"/>
    <property type="evidence" value="ECO:0007669"/>
    <property type="project" value="InterPro"/>
</dbReference>
<evidence type="ECO:0000256" key="6">
    <source>
        <dbReference type="ARBA" id="ARBA00015836"/>
    </source>
</evidence>